<evidence type="ECO:0000256" key="3">
    <source>
        <dbReference type="ARBA" id="ARBA00023163"/>
    </source>
</evidence>
<dbReference type="Proteomes" id="UP000095662">
    <property type="component" value="Unassembled WGS sequence"/>
</dbReference>
<evidence type="ECO:0000313" key="6">
    <source>
        <dbReference type="Proteomes" id="UP000095662"/>
    </source>
</evidence>
<dbReference type="AlphaFoldDB" id="A0A175A4G4"/>
<dbReference type="STRING" id="39492.ERS852540_02413"/>
<dbReference type="SMART" id="SM00267">
    <property type="entry name" value="GGDEF"/>
    <property type="match status" value="1"/>
</dbReference>
<keyword evidence="1" id="KW-0805">Transcription regulation</keyword>
<dbReference type="EC" id="2.7.7.65" evidence="5"/>
<proteinExistence type="predicted"/>
<dbReference type="PANTHER" id="PTHR30146:SF24">
    <property type="entry name" value="XYLOSE OPERON REGULATORY PROTEIN"/>
    <property type="match status" value="1"/>
</dbReference>
<evidence type="ECO:0000313" key="5">
    <source>
        <dbReference type="EMBL" id="CUQ91869.1"/>
    </source>
</evidence>
<dbReference type="Pfam" id="PF13377">
    <property type="entry name" value="Peripla_BP_3"/>
    <property type="match status" value="1"/>
</dbReference>
<gene>
    <name evidence="5" type="primary">yeaP</name>
    <name evidence="5" type="ORF">ERS852540_02413</name>
</gene>
<dbReference type="EMBL" id="CZBY01000027">
    <property type="protein sequence ID" value="CUQ91869.1"/>
    <property type="molecule type" value="Genomic_DNA"/>
</dbReference>
<keyword evidence="5" id="KW-0808">Transferase</keyword>
<dbReference type="SUPFAM" id="SSF53822">
    <property type="entry name" value="Periplasmic binding protein-like I"/>
    <property type="match status" value="1"/>
</dbReference>
<keyword evidence="2" id="KW-0238">DNA-binding</keyword>
<dbReference type="CDD" id="cd06267">
    <property type="entry name" value="PBP1_LacI_sugar_binding-like"/>
    <property type="match status" value="1"/>
</dbReference>
<dbReference type="PROSITE" id="PS50887">
    <property type="entry name" value="GGDEF"/>
    <property type="match status" value="1"/>
</dbReference>
<dbReference type="GO" id="GO:0000976">
    <property type="term" value="F:transcription cis-regulatory region binding"/>
    <property type="evidence" value="ECO:0007669"/>
    <property type="project" value="TreeGrafter"/>
</dbReference>
<keyword evidence="3" id="KW-0804">Transcription</keyword>
<dbReference type="InterPro" id="IPR000160">
    <property type="entry name" value="GGDEF_dom"/>
</dbReference>
<dbReference type="Pfam" id="PF00990">
    <property type="entry name" value="GGDEF"/>
    <property type="match status" value="1"/>
</dbReference>
<dbReference type="GO" id="GO:0052621">
    <property type="term" value="F:diguanylate cyclase activity"/>
    <property type="evidence" value="ECO:0007669"/>
    <property type="project" value="UniProtKB-EC"/>
</dbReference>
<organism evidence="5 6">
    <name type="scientific">[Eubacterium] siraeum</name>
    <dbReference type="NCBI Taxonomy" id="39492"/>
    <lineage>
        <taxon>Bacteria</taxon>
        <taxon>Bacillati</taxon>
        <taxon>Bacillota</taxon>
        <taxon>Clostridia</taxon>
        <taxon>Eubacteriales</taxon>
        <taxon>Oscillospiraceae</taxon>
        <taxon>Oscillospiraceae incertae sedis</taxon>
    </lineage>
</organism>
<sequence length="654" mass="74113">MENKSGRKNVAFCIGDLEGGKMLLQGFCKVLGDNLINVHIFNCCTCYYDGAPHNIGQTNIFTLPNYDILDMLVIAPFYLSSSEEVIRHTIERAVEKNVPVLTIGKQYDYPNCYCIMPDYRRQIEMITNHLIERHGIRKLNFLGGFKNHFTSDERLAGFLDALKSHNIPIEPSRIYYGNLWSAPAIQQVEKMNEDGNLDCGAIVCANDAMASAVMIKLSELGFDMPGEIAVTGMDGTDEANGYITTAKILADKAGEEAANIVANLLLRGKKPAKLGIIPPNIIYGISCRCTNMQNALDLLPKQRHDLFEELYDTRRFSIRTAAIVQELANCSTFDDASSSISATLSRIWCSNSWICICKDFMESSLVNDSIDDIEDNCPVHRHGYCDTMKCIARYADKKPQSETEFPTSEMLPDFYEMSDKSKVILYTPIHIRDNTLGYLAFNFYPWSSMNYLLNYLTMAMSQLLESVRRQNELYAYAKKIDMLYITDPLTSLYNRRGFFRIYNDYAEDGVKDDCMVISVDLDNLKLINDNFGHNEGDNAILTMANALKSAADENDICARFGGDEYVVFGKGKGEYEMNAYIDKVNKYLSEYNLTSKKPYNVHGSFGGCILPKGSKLHIDYYINKADSKMYVEKESHKRTRMLHDYSKDKPQTDE</sequence>
<reference evidence="5 6" key="1">
    <citation type="submission" date="2015-09" db="EMBL/GenBank/DDBJ databases">
        <authorList>
            <consortium name="Pathogen Informatics"/>
        </authorList>
    </citation>
    <scope>NUCLEOTIDE SEQUENCE [LARGE SCALE GENOMIC DNA]</scope>
    <source>
        <strain evidence="5 6">2789STDY5834928</strain>
    </source>
</reference>
<dbReference type="CDD" id="cd01949">
    <property type="entry name" value="GGDEF"/>
    <property type="match status" value="1"/>
</dbReference>
<dbReference type="InterPro" id="IPR028082">
    <property type="entry name" value="Peripla_BP_I"/>
</dbReference>
<name>A0A175A4G4_9FIRM</name>
<accession>A0A175A4G4</accession>
<dbReference type="NCBIfam" id="TIGR00254">
    <property type="entry name" value="GGDEF"/>
    <property type="match status" value="1"/>
</dbReference>
<dbReference type="PANTHER" id="PTHR30146">
    <property type="entry name" value="LACI-RELATED TRANSCRIPTIONAL REPRESSOR"/>
    <property type="match status" value="1"/>
</dbReference>
<evidence type="ECO:0000259" key="4">
    <source>
        <dbReference type="PROSITE" id="PS50887"/>
    </source>
</evidence>
<dbReference type="OrthoDB" id="56125at2"/>
<dbReference type="Gene3D" id="3.30.70.270">
    <property type="match status" value="1"/>
</dbReference>
<dbReference type="InterPro" id="IPR029787">
    <property type="entry name" value="Nucleotide_cyclase"/>
</dbReference>
<dbReference type="SUPFAM" id="SSF55073">
    <property type="entry name" value="Nucleotide cyclase"/>
    <property type="match status" value="1"/>
</dbReference>
<keyword evidence="5" id="KW-0548">Nucleotidyltransferase</keyword>
<dbReference type="GO" id="GO:0003700">
    <property type="term" value="F:DNA-binding transcription factor activity"/>
    <property type="evidence" value="ECO:0007669"/>
    <property type="project" value="TreeGrafter"/>
</dbReference>
<dbReference type="Gene3D" id="3.40.50.2300">
    <property type="match status" value="2"/>
</dbReference>
<dbReference type="InterPro" id="IPR046335">
    <property type="entry name" value="LacI/GalR-like_sensor"/>
</dbReference>
<evidence type="ECO:0000256" key="1">
    <source>
        <dbReference type="ARBA" id="ARBA00023015"/>
    </source>
</evidence>
<protein>
    <submittedName>
        <fullName evidence="5">Probable diguanylate cyclase YeaP</fullName>
        <ecNumber evidence="5">2.7.7.65</ecNumber>
    </submittedName>
</protein>
<dbReference type="InterPro" id="IPR043128">
    <property type="entry name" value="Rev_trsase/Diguanyl_cyclase"/>
</dbReference>
<evidence type="ECO:0000256" key="2">
    <source>
        <dbReference type="ARBA" id="ARBA00023125"/>
    </source>
</evidence>
<feature type="domain" description="GGDEF" evidence="4">
    <location>
        <begin position="512"/>
        <end position="645"/>
    </location>
</feature>